<feature type="transmembrane region" description="Helical" evidence="2">
    <location>
        <begin position="20"/>
        <end position="39"/>
    </location>
</feature>
<dbReference type="SUPFAM" id="SSF89392">
    <property type="entry name" value="Prokaryotic lipoproteins and lipoprotein localization factors"/>
    <property type="match status" value="1"/>
</dbReference>
<accession>A0AAU8JXC8</accession>
<dbReference type="Gene3D" id="2.50.20.10">
    <property type="entry name" value="Lipoprotein localisation LolA/LolB/LppX"/>
    <property type="match status" value="1"/>
</dbReference>
<evidence type="ECO:0000256" key="2">
    <source>
        <dbReference type="SAM" id="Phobius"/>
    </source>
</evidence>
<dbReference type="AlphaFoldDB" id="A0AAU8JXC8"/>
<dbReference type="InterPro" id="IPR029046">
    <property type="entry name" value="LolA/LolB/LppX"/>
</dbReference>
<dbReference type="PANTHER" id="PTHR37507">
    <property type="entry name" value="SPORULATION PROTEIN YDCC"/>
    <property type="match status" value="1"/>
</dbReference>
<evidence type="ECO:0000313" key="3">
    <source>
        <dbReference type="EMBL" id="XCM81030.1"/>
    </source>
</evidence>
<feature type="compositionally biased region" description="Basic and acidic residues" evidence="1">
    <location>
        <begin position="296"/>
        <end position="313"/>
    </location>
</feature>
<feature type="region of interest" description="Disordered" evidence="1">
    <location>
        <begin position="275"/>
        <end position="313"/>
    </location>
</feature>
<dbReference type="KEGG" id="kcm:ABWK59_19990"/>
<name>A0AAU8JXC8_9ACTN</name>
<evidence type="ECO:0000256" key="1">
    <source>
        <dbReference type="SAM" id="MobiDB-lite"/>
    </source>
</evidence>
<feature type="region of interest" description="Disordered" evidence="1">
    <location>
        <begin position="334"/>
        <end position="357"/>
    </location>
</feature>
<keyword evidence="2" id="KW-0812">Transmembrane</keyword>
<feature type="compositionally biased region" description="Low complexity" evidence="1">
    <location>
        <begin position="334"/>
        <end position="343"/>
    </location>
</feature>
<dbReference type="RefSeq" id="WP_354641966.1">
    <property type="nucleotide sequence ID" value="NZ_CP159872.1"/>
</dbReference>
<keyword evidence="2" id="KW-1133">Transmembrane helix</keyword>
<dbReference type="EMBL" id="CP159872">
    <property type="protein sequence ID" value="XCM81030.1"/>
    <property type="molecule type" value="Genomic_DNA"/>
</dbReference>
<proteinExistence type="predicted"/>
<protein>
    <submittedName>
        <fullName evidence="3">DUF2092 domain-containing protein</fullName>
    </submittedName>
</protein>
<dbReference type="InterPro" id="IPR052944">
    <property type="entry name" value="Sporulation_related"/>
</dbReference>
<reference evidence="3" key="1">
    <citation type="submission" date="2024-06" db="EMBL/GenBank/DDBJ databases">
        <title>The genome sequences of Kitasatospora sp. strain HUAS MG31.</title>
        <authorList>
            <person name="Mo P."/>
        </authorList>
    </citation>
    <scope>NUCLEOTIDE SEQUENCE</scope>
    <source>
        <strain evidence="3">HUAS MG31</strain>
    </source>
</reference>
<keyword evidence="2" id="KW-0472">Membrane</keyword>
<gene>
    <name evidence="3" type="ORF">ABWK59_19990</name>
</gene>
<dbReference type="PANTHER" id="PTHR37507:SF2">
    <property type="entry name" value="SPORULATION PROTEIN YDCC"/>
    <property type="match status" value="1"/>
</dbReference>
<sequence length="404" mass="40407">MEEQERPYRSRRRSAVRVAVPAAVATAIAVGVGLVPALASDTSPDLPAVTAEQLVAKVLGADADAFSGTVKVKADLGLPPGLSAMAGAGGMGGGRGGESGADPSAKALELLGGEHTLQVAVDGPERQRIGLLGKLSGFELVHNGTDLWAWDSAANEAVHATAPEGAAARSEGLPLNGAATPQEVAKRFLAATSGSTSVAVDGTTSVAGRKAYLLSVKPSGSGSTLREVRVSVDAEHGVPLAVLVTGTDGDRVFDARFSSVSFTRPDAKTFAFSAPKGAKVTEHRAGDGPTGGGHGDAGREHPEADGAARPAGEPEVRVIGEAWTAVVAAKLPQAQPADGQPPASSGREKGAPLDGASFAKSLGKPVGGGTLISTKVVNVLVTDDGRVFAGAVTLPVLQSAAGVR</sequence>
<organism evidence="3">
    <name type="scientific">Kitasatospora camelliae</name>
    <dbReference type="NCBI Taxonomy" id="3156397"/>
    <lineage>
        <taxon>Bacteria</taxon>
        <taxon>Bacillati</taxon>
        <taxon>Actinomycetota</taxon>
        <taxon>Actinomycetes</taxon>
        <taxon>Kitasatosporales</taxon>
        <taxon>Streptomycetaceae</taxon>
        <taxon>Kitasatospora</taxon>
    </lineage>
</organism>